<dbReference type="GO" id="GO:0005737">
    <property type="term" value="C:cytoplasm"/>
    <property type="evidence" value="ECO:0007669"/>
    <property type="project" value="UniProtKB-SubCell"/>
</dbReference>
<dbReference type="CDD" id="cd02232">
    <property type="entry name" value="cupin_ARD"/>
    <property type="match status" value="1"/>
</dbReference>
<comment type="caution">
    <text evidence="12">The sequence shown here is derived from an EMBL/GenBank/DDBJ whole genome shotgun (WGS) entry which is preliminary data.</text>
</comment>
<dbReference type="GO" id="GO:0005634">
    <property type="term" value="C:nucleus"/>
    <property type="evidence" value="ECO:0007669"/>
    <property type="project" value="UniProtKB-SubCell"/>
</dbReference>
<feature type="binding site" evidence="11">
    <location>
        <position position="177"/>
    </location>
    <ligand>
        <name>Fe(2+)</name>
        <dbReference type="ChEBI" id="CHEBI:29033"/>
        <note>for iron-dependent acireductone dioxygenase activity</note>
    </ligand>
</feature>
<feature type="binding site" evidence="11">
    <location>
        <position position="183"/>
    </location>
    <ligand>
        <name>Fe(2+)</name>
        <dbReference type="ChEBI" id="CHEBI:29033"/>
        <note>for iron-dependent acireductone dioxygenase activity</note>
    </ligand>
</feature>
<name>A0A8T0F8R1_ARGBR</name>
<keyword evidence="6 11" id="KW-0223">Dioxygenase</keyword>
<evidence type="ECO:0000256" key="11">
    <source>
        <dbReference type="HAMAP-Rule" id="MF_03154"/>
    </source>
</evidence>
<reference evidence="12" key="2">
    <citation type="submission" date="2020-06" db="EMBL/GenBank/DDBJ databases">
        <authorList>
            <person name="Sheffer M."/>
        </authorList>
    </citation>
    <scope>NUCLEOTIDE SEQUENCE</scope>
</reference>
<comment type="subcellular location">
    <subcellularLocation>
        <location evidence="11">Cytoplasm</location>
    </subcellularLocation>
    <subcellularLocation>
        <location evidence="11">Nucleus</location>
    </subcellularLocation>
</comment>
<dbReference type="GO" id="GO:0005506">
    <property type="term" value="F:iron ion binding"/>
    <property type="evidence" value="ECO:0007669"/>
    <property type="project" value="UniProtKB-UniRule"/>
</dbReference>
<dbReference type="Gene3D" id="2.60.120.10">
    <property type="entry name" value="Jelly Rolls"/>
    <property type="match status" value="1"/>
</dbReference>
<keyword evidence="13" id="KW-1185">Reference proteome</keyword>
<evidence type="ECO:0000256" key="1">
    <source>
        <dbReference type="ARBA" id="ARBA00000428"/>
    </source>
</evidence>
<evidence type="ECO:0000256" key="10">
    <source>
        <dbReference type="ARBA" id="ARBA00023242"/>
    </source>
</evidence>
<dbReference type="PANTHER" id="PTHR23418:SF0">
    <property type="entry name" value="ACIREDUCTONE DIOXYGENASE"/>
    <property type="match status" value="1"/>
</dbReference>
<feature type="binding site" evidence="11">
    <location>
        <position position="177"/>
    </location>
    <ligand>
        <name>Ni(2+)</name>
        <dbReference type="ChEBI" id="CHEBI:49786"/>
        <note>for nickel-dependent acireductone dioxygenase activity</note>
    </ligand>
</feature>
<evidence type="ECO:0000256" key="7">
    <source>
        <dbReference type="ARBA" id="ARBA00023002"/>
    </source>
</evidence>
<evidence type="ECO:0000256" key="3">
    <source>
        <dbReference type="ARBA" id="ARBA00022596"/>
    </source>
</evidence>
<evidence type="ECO:0000313" key="12">
    <source>
        <dbReference type="EMBL" id="KAF8785790.1"/>
    </source>
</evidence>
<dbReference type="FunFam" id="2.60.120.10:FF:000099">
    <property type="entry name" value="1,2-dihydroxy-3-keto-5-methylthiopentene dioxygenase"/>
    <property type="match status" value="1"/>
</dbReference>
<dbReference type="Proteomes" id="UP000807504">
    <property type="component" value="Unassembled WGS sequence"/>
</dbReference>
<comment type="cofactor">
    <cofactor evidence="11">
        <name>Fe(2+)</name>
        <dbReference type="ChEBI" id="CHEBI:29033"/>
    </cofactor>
    <cofactor evidence="11">
        <name>Ni(2+)</name>
        <dbReference type="ChEBI" id="CHEBI:49786"/>
    </cofactor>
    <text evidence="11">Binds either 1 Fe or Ni cation per monomer. Iron-binding promotes an acireductone dioxygenase reaction producing 2-keto-4-methylthiobutyrate, while nickel-binding promotes an acireductone dioxygenase reaction producing 3-(methylsulfanyl)propanoate.</text>
</comment>
<organism evidence="12 13">
    <name type="scientific">Argiope bruennichi</name>
    <name type="common">Wasp spider</name>
    <name type="synonym">Aranea bruennichi</name>
    <dbReference type="NCBI Taxonomy" id="94029"/>
    <lineage>
        <taxon>Eukaryota</taxon>
        <taxon>Metazoa</taxon>
        <taxon>Ecdysozoa</taxon>
        <taxon>Arthropoda</taxon>
        <taxon>Chelicerata</taxon>
        <taxon>Arachnida</taxon>
        <taxon>Araneae</taxon>
        <taxon>Araneomorphae</taxon>
        <taxon>Entelegynae</taxon>
        <taxon>Araneoidea</taxon>
        <taxon>Araneidae</taxon>
        <taxon>Argiope</taxon>
    </lineage>
</organism>
<evidence type="ECO:0000256" key="9">
    <source>
        <dbReference type="ARBA" id="ARBA00023167"/>
    </source>
</evidence>
<dbReference type="SUPFAM" id="SSF51182">
    <property type="entry name" value="RmlC-like cupins"/>
    <property type="match status" value="1"/>
</dbReference>
<evidence type="ECO:0000256" key="5">
    <source>
        <dbReference type="ARBA" id="ARBA00022723"/>
    </source>
</evidence>
<dbReference type="GO" id="GO:0019509">
    <property type="term" value="P:L-methionine salvage from methylthioadenosine"/>
    <property type="evidence" value="ECO:0007669"/>
    <property type="project" value="UniProtKB-UniRule"/>
</dbReference>
<dbReference type="EC" id="1.13.11.54" evidence="11"/>
<dbReference type="GO" id="GO:0010308">
    <property type="term" value="F:acireductone dioxygenase (Ni2+-requiring) activity"/>
    <property type="evidence" value="ECO:0007669"/>
    <property type="project" value="UniProtKB-UniRule"/>
</dbReference>
<keyword evidence="10 11" id="KW-0539">Nucleus</keyword>
<keyword evidence="7 11" id="KW-0560">Oxidoreductase</keyword>
<gene>
    <name evidence="12" type="ORF">HNY73_011295</name>
</gene>
<dbReference type="EC" id="1.13.11.53" evidence="11"/>
<comment type="function">
    <text evidence="11">Catalyzes 2 different reactions between oxygen and the acireductone 1,2-dihydroxy-3-keto-5-methylthiopentene (DHK-MTPene) depending upon the metal bound in the active site. Fe-containing acireductone dioxygenase (Fe-ARD) produces formate and 2-keto-4-methylthiobutyrate (KMTB), the alpha-ketoacid precursor of methionine in the methionine recycle pathway. Ni-containing acireductone dioxygenase (Ni-ARD) produces methylthiopropionate, carbon monoxide and formate, and does not lie on the methionine recycle pathway.</text>
</comment>
<feature type="binding site" evidence="11">
    <location>
        <position position="179"/>
    </location>
    <ligand>
        <name>Ni(2+)</name>
        <dbReference type="ChEBI" id="CHEBI:49786"/>
        <note>for nickel-dependent acireductone dioxygenase activity</note>
    </ligand>
</feature>
<comment type="pathway">
    <text evidence="11">Amino-acid biosynthesis; L-methionine biosynthesis via salvage pathway; L-methionine from S-methyl-5-thio-alpha-D-ribose 1-phosphate: step 5/6.</text>
</comment>
<dbReference type="HAMAP" id="MF_03154">
    <property type="entry name" value="Salvage_MtnD_euk"/>
    <property type="match status" value="1"/>
</dbReference>
<dbReference type="GO" id="GO:0010309">
    <property type="term" value="F:acireductone dioxygenase [iron(II)-requiring] activity"/>
    <property type="evidence" value="ECO:0007669"/>
    <property type="project" value="UniProtKB-UniRule"/>
</dbReference>
<keyword evidence="3 11" id="KW-0533">Nickel</keyword>
<sequence>MKRTYFKCKEGCKLIKEINQSLRSNSWDIITETNLISQFFNNEQYASIPTLLRYGLQWKICESVYDEYCKAMKFTWAADVHGSSYEVSTDRNKHRMFLILQAYFIINKEIETPHKMKALAFLWRSLPDAIDVDNLDKEKQYDELRKSRGYDYEDLVEISKDTLPEYDEKIKAFYTEHLHTDEEIRLFLKGSGYFDVRDKNDKWIRIKAAKGDLLVLPAGIYHRFTPDNNNYAKVMRLFCGTPVWKAYNRPADDNPARVKYLNTIAASA</sequence>
<keyword evidence="4 11" id="KW-0028">Amino-acid biosynthesis</keyword>
<evidence type="ECO:0000256" key="2">
    <source>
        <dbReference type="ARBA" id="ARBA00022490"/>
    </source>
</evidence>
<keyword evidence="5 11" id="KW-0479">Metal-binding</keyword>
<evidence type="ECO:0000256" key="4">
    <source>
        <dbReference type="ARBA" id="ARBA00022605"/>
    </source>
</evidence>
<proteinExistence type="inferred from homology"/>
<evidence type="ECO:0000256" key="8">
    <source>
        <dbReference type="ARBA" id="ARBA00023004"/>
    </source>
</evidence>
<dbReference type="InterPro" id="IPR014710">
    <property type="entry name" value="RmlC-like_jellyroll"/>
</dbReference>
<dbReference type="InterPro" id="IPR011051">
    <property type="entry name" value="RmlC_Cupin_sf"/>
</dbReference>
<evidence type="ECO:0000313" key="13">
    <source>
        <dbReference type="Proteomes" id="UP000807504"/>
    </source>
</evidence>
<dbReference type="EMBL" id="JABXBU010000030">
    <property type="protein sequence ID" value="KAF8785790.1"/>
    <property type="molecule type" value="Genomic_DNA"/>
</dbReference>
<accession>A0A8T0F8R1</accession>
<dbReference type="Pfam" id="PF03079">
    <property type="entry name" value="ARD"/>
    <property type="match status" value="1"/>
</dbReference>
<comment type="similarity">
    <text evidence="11">Belongs to the acireductone dioxygenase (ARD) family.</text>
</comment>
<protein>
    <recommendedName>
        <fullName evidence="11">Acireductone dioxygenase</fullName>
    </recommendedName>
    <alternativeName>
        <fullName evidence="11">Acireductone dioxygenase (Fe(2+)-requiring)</fullName>
        <shortName evidence="11">ARD'</shortName>
        <shortName evidence="11">Fe-ARD</shortName>
        <ecNumber evidence="11">1.13.11.54</ecNumber>
    </alternativeName>
    <alternativeName>
        <fullName evidence="11">Acireductone dioxygenase (Ni(2+)-requiring)</fullName>
        <shortName evidence="11">ARD</shortName>
        <shortName evidence="11">Ni-ARD</shortName>
        <ecNumber evidence="11">1.13.11.53</ecNumber>
    </alternativeName>
</protein>
<comment type="catalytic activity">
    <reaction evidence="1 11">
        <text>1,2-dihydroxy-5-(methylsulfanyl)pent-1-en-3-one + O2 = 4-methylsulfanyl-2-oxobutanoate + formate + 2 H(+)</text>
        <dbReference type="Rhea" id="RHEA:24504"/>
        <dbReference type="ChEBI" id="CHEBI:15378"/>
        <dbReference type="ChEBI" id="CHEBI:15379"/>
        <dbReference type="ChEBI" id="CHEBI:15740"/>
        <dbReference type="ChEBI" id="CHEBI:16723"/>
        <dbReference type="ChEBI" id="CHEBI:49252"/>
        <dbReference type="EC" id="1.13.11.54"/>
    </reaction>
</comment>
<feature type="binding site" evidence="11">
    <location>
        <position position="222"/>
    </location>
    <ligand>
        <name>Ni(2+)</name>
        <dbReference type="ChEBI" id="CHEBI:49786"/>
        <note>for nickel-dependent acireductone dioxygenase activity</note>
    </ligand>
</feature>
<dbReference type="AlphaFoldDB" id="A0A8T0F8R1"/>
<feature type="binding site" evidence="11">
    <location>
        <position position="179"/>
    </location>
    <ligand>
        <name>Fe(2+)</name>
        <dbReference type="ChEBI" id="CHEBI:29033"/>
        <note>for iron-dependent acireductone dioxygenase activity</note>
    </ligand>
</feature>
<dbReference type="InterPro" id="IPR027496">
    <property type="entry name" value="ARD_euk"/>
</dbReference>
<feature type="binding site" evidence="11">
    <location>
        <position position="183"/>
    </location>
    <ligand>
        <name>Ni(2+)</name>
        <dbReference type="ChEBI" id="CHEBI:49786"/>
        <note>for nickel-dependent acireductone dioxygenase activity</note>
    </ligand>
</feature>
<dbReference type="GO" id="GO:0016151">
    <property type="term" value="F:nickel cation binding"/>
    <property type="evidence" value="ECO:0007669"/>
    <property type="project" value="UniProtKB-UniRule"/>
</dbReference>
<keyword evidence="9 11" id="KW-0486">Methionine biosynthesis</keyword>
<comment type="catalytic activity">
    <reaction evidence="11">
        <text>1,2-dihydroxy-5-(methylsulfanyl)pent-1-en-3-one + O2 = 3-(methylsulfanyl)propanoate + CO + formate + 2 H(+)</text>
        <dbReference type="Rhea" id="RHEA:14161"/>
        <dbReference type="ChEBI" id="CHEBI:15378"/>
        <dbReference type="ChEBI" id="CHEBI:15379"/>
        <dbReference type="ChEBI" id="CHEBI:15740"/>
        <dbReference type="ChEBI" id="CHEBI:17245"/>
        <dbReference type="ChEBI" id="CHEBI:49016"/>
        <dbReference type="ChEBI" id="CHEBI:49252"/>
        <dbReference type="EC" id="1.13.11.53"/>
    </reaction>
</comment>
<evidence type="ECO:0000256" key="6">
    <source>
        <dbReference type="ARBA" id="ARBA00022964"/>
    </source>
</evidence>
<keyword evidence="8 11" id="KW-0408">Iron</keyword>
<dbReference type="InterPro" id="IPR004313">
    <property type="entry name" value="ARD"/>
</dbReference>
<feature type="binding site" evidence="11">
    <location>
        <position position="222"/>
    </location>
    <ligand>
        <name>Fe(2+)</name>
        <dbReference type="ChEBI" id="CHEBI:29033"/>
        <note>for iron-dependent acireductone dioxygenase activity</note>
    </ligand>
</feature>
<dbReference type="PANTHER" id="PTHR23418">
    <property type="entry name" value="ACIREDUCTONE DIOXYGENASE"/>
    <property type="match status" value="1"/>
</dbReference>
<reference evidence="12" key="1">
    <citation type="journal article" date="2020" name="bioRxiv">
        <title>Chromosome-level reference genome of the European wasp spider Argiope bruennichi: a resource for studies on range expansion and evolutionary adaptation.</title>
        <authorList>
            <person name="Sheffer M.M."/>
            <person name="Hoppe A."/>
            <person name="Krehenwinkel H."/>
            <person name="Uhl G."/>
            <person name="Kuss A.W."/>
            <person name="Jensen L."/>
            <person name="Jensen C."/>
            <person name="Gillespie R.G."/>
            <person name="Hoff K.J."/>
            <person name="Prost S."/>
        </authorList>
    </citation>
    <scope>NUCLEOTIDE SEQUENCE</scope>
</reference>
<keyword evidence="2 11" id="KW-0963">Cytoplasm</keyword>